<dbReference type="VEuPathDB" id="TrichDB:TVAGG3_0075430"/>
<dbReference type="EMBL" id="DS113572">
    <property type="protein sequence ID" value="EAY01290.1"/>
    <property type="molecule type" value="Genomic_DNA"/>
</dbReference>
<reference evidence="1" key="2">
    <citation type="journal article" date="2007" name="Science">
        <title>Draft genome sequence of the sexually transmitted pathogen Trichomonas vaginalis.</title>
        <authorList>
            <person name="Carlton J.M."/>
            <person name="Hirt R.P."/>
            <person name="Silva J.C."/>
            <person name="Delcher A.L."/>
            <person name="Schatz M."/>
            <person name="Zhao Q."/>
            <person name="Wortman J.R."/>
            <person name="Bidwell S.L."/>
            <person name="Alsmark U.C.M."/>
            <person name="Besteiro S."/>
            <person name="Sicheritz-Ponten T."/>
            <person name="Noel C.J."/>
            <person name="Dacks J.B."/>
            <person name="Foster P.G."/>
            <person name="Simillion C."/>
            <person name="Van de Peer Y."/>
            <person name="Miranda-Saavedra D."/>
            <person name="Barton G.J."/>
            <person name="Westrop G.D."/>
            <person name="Mueller S."/>
            <person name="Dessi D."/>
            <person name="Fiori P.L."/>
            <person name="Ren Q."/>
            <person name="Paulsen I."/>
            <person name="Zhang H."/>
            <person name="Bastida-Corcuera F.D."/>
            <person name="Simoes-Barbosa A."/>
            <person name="Brown M.T."/>
            <person name="Hayes R.D."/>
            <person name="Mukherjee M."/>
            <person name="Okumura C.Y."/>
            <person name="Schneider R."/>
            <person name="Smith A.J."/>
            <person name="Vanacova S."/>
            <person name="Villalvazo M."/>
            <person name="Haas B.J."/>
            <person name="Pertea M."/>
            <person name="Feldblyum T.V."/>
            <person name="Utterback T.R."/>
            <person name="Shu C.L."/>
            <person name="Osoegawa K."/>
            <person name="de Jong P.J."/>
            <person name="Hrdy I."/>
            <person name="Horvathova L."/>
            <person name="Zubacova Z."/>
            <person name="Dolezal P."/>
            <person name="Malik S.B."/>
            <person name="Logsdon J.M. Jr."/>
            <person name="Henze K."/>
            <person name="Gupta A."/>
            <person name="Wang C.C."/>
            <person name="Dunne R.L."/>
            <person name="Upcroft J.A."/>
            <person name="Upcroft P."/>
            <person name="White O."/>
            <person name="Salzberg S.L."/>
            <person name="Tang P."/>
            <person name="Chiu C.-H."/>
            <person name="Lee Y.-S."/>
            <person name="Embley T.M."/>
            <person name="Coombs G.H."/>
            <person name="Mottram J.C."/>
            <person name="Tachezy J."/>
            <person name="Fraser-Liggett C.M."/>
            <person name="Johnson P.J."/>
        </authorList>
    </citation>
    <scope>NUCLEOTIDE SEQUENCE [LARGE SCALE GENOMIC DNA]</scope>
    <source>
        <strain evidence="1">G3</strain>
    </source>
</reference>
<dbReference type="AlphaFoldDB" id="A2F1C6"/>
<dbReference type="RefSeq" id="XP_001330158.1">
    <property type="nucleotide sequence ID" value="XM_001330123.1"/>
</dbReference>
<dbReference type="KEGG" id="tva:4759116"/>
<evidence type="ECO:0007829" key="3">
    <source>
        <dbReference type="PDB" id="9D5N"/>
    </source>
</evidence>
<dbReference type="EMDB" id="EMD-46580"/>
<dbReference type="SMR" id="A2F1C6"/>
<reference evidence="3" key="3">
    <citation type="journal article" date="2025" name="Nat. Commun.">
        <title>Structures of Native Doublet Microtubules from Trichomonas vaginalis Reveal Parasite-Specific Proteins.</title>
        <authorList>
            <person name="Stevens A."/>
            <person name="Kashyap S."/>
            <person name="Crofut E.H."/>
            <person name="Wang S.E."/>
            <person name="Muratore K.A."/>
            <person name="Johnson P.J."/>
            <person name="Zhou Z.H."/>
        </authorList>
    </citation>
    <scope>STRUCTURE BY ELECTRON MICROSCOPY (4.20 ANGSTROMS)</scope>
</reference>
<dbReference type="InParanoid" id="A2F1C6"/>
<organism evidence="1 2">
    <name type="scientific">Trichomonas vaginalis (strain ATCC PRA-98 / G3)</name>
    <dbReference type="NCBI Taxonomy" id="412133"/>
    <lineage>
        <taxon>Eukaryota</taxon>
        <taxon>Metamonada</taxon>
        <taxon>Parabasalia</taxon>
        <taxon>Trichomonadida</taxon>
        <taxon>Trichomonadidae</taxon>
        <taxon>Trichomonas</taxon>
    </lineage>
</organism>
<name>A2F1C6_TRIV3</name>
<keyword evidence="3" id="KW-0002">3D-structure</keyword>
<keyword evidence="2" id="KW-1185">Reference proteome</keyword>
<dbReference type="InterPro" id="IPR029375">
    <property type="entry name" value="CFAP141"/>
</dbReference>
<evidence type="ECO:0000313" key="1">
    <source>
        <dbReference type="EMBL" id="EAY01290.1"/>
    </source>
</evidence>
<proteinExistence type="evidence at protein level"/>
<evidence type="ECO:0000313" key="2">
    <source>
        <dbReference type="Proteomes" id="UP000001542"/>
    </source>
</evidence>
<dbReference type="Proteomes" id="UP000001542">
    <property type="component" value="Unassembled WGS sequence"/>
</dbReference>
<gene>
    <name evidence="1" type="ORF">TVAG_395370</name>
</gene>
<dbReference type="Pfam" id="PF15104">
    <property type="entry name" value="CFAP141"/>
    <property type="match status" value="1"/>
</dbReference>
<sequence>MSRQSKPSVPANIQALIRANDLHAEAVEQAKINLSKANETKFRESHASFIRNAEVRRNAKLSHQEEVLAHADLICDRRARLAAQFAEDKEEWQKELQARGMTFQKTMI</sequence>
<reference evidence="1" key="1">
    <citation type="submission" date="2006-10" db="EMBL/GenBank/DDBJ databases">
        <authorList>
            <person name="Amadeo P."/>
            <person name="Zhao Q."/>
            <person name="Wortman J."/>
            <person name="Fraser-Liggett C."/>
            <person name="Carlton J."/>
        </authorList>
    </citation>
    <scope>NUCLEOTIDE SEQUENCE</scope>
    <source>
        <strain evidence="1">G3</strain>
    </source>
</reference>
<protein>
    <submittedName>
        <fullName evidence="1">Uncharacterized protein</fullName>
    </submittedName>
</protein>
<accession>A2F1C6</accession>
<dbReference type="PDB" id="9D5N">
    <property type="method" value="EM"/>
    <property type="resolution" value="4.20 A"/>
    <property type="chains" value="CS=1-108"/>
</dbReference>
<dbReference type="VEuPathDB" id="TrichDB:TVAG_395370"/>